<evidence type="ECO:0000313" key="1">
    <source>
        <dbReference type="EMBL" id="EMY36174.1"/>
    </source>
</evidence>
<gene>
    <name evidence="1" type="ORF">D477_000465</name>
</gene>
<proteinExistence type="predicted"/>
<accession>N1V841</accession>
<sequence>MGSWDIRPEALHAVLADVAADGQSMMMAAEDAAASGEEATNAFGTASDVAAAFGRFWAPRKDVGSRAAGALFHKAGVAAETAQLYLAADGEMADAASTATAGLTVGAGPGHARWSGGSAAPVLAPFLSGRGFGAAVLP</sequence>
<dbReference type="AlphaFoldDB" id="N1V841"/>
<protein>
    <submittedName>
        <fullName evidence="1">Uncharacterized protein</fullName>
    </submittedName>
</protein>
<dbReference type="EMBL" id="ANPE02000019">
    <property type="protein sequence ID" value="EMY36174.1"/>
    <property type="molecule type" value="Genomic_DNA"/>
</dbReference>
<dbReference type="Pfam" id="PF20117">
    <property type="entry name" value="DUF6507"/>
    <property type="match status" value="1"/>
</dbReference>
<evidence type="ECO:0000313" key="2">
    <source>
        <dbReference type="Proteomes" id="UP000010729"/>
    </source>
</evidence>
<dbReference type="InterPro" id="IPR045436">
    <property type="entry name" value="DUF6507"/>
</dbReference>
<organism evidence="1 2">
    <name type="scientific">Arthrobacter crystallopoietes BAB-32</name>
    <dbReference type="NCBI Taxonomy" id="1246476"/>
    <lineage>
        <taxon>Bacteria</taxon>
        <taxon>Bacillati</taxon>
        <taxon>Actinomycetota</taxon>
        <taxon>Actinomycetes</taxon>
        <taxon>Micrococcales</taxon>
        <taxon>Micrococcaceae</taxon>
        <taxon>Crystallibacter</taxon>
    </lineage>
</organism>
<reference evidence="1 2" key="1">
    <citation type="journal article" date="2013" name="Genome Announc.">
        <title>Draft Genome Sequence of Arthrobacter crystallopoietes Strain BAB-32, Revealing Genes for Bioremediation.</title>
        <authorList>
            <person name="Joshi M.N."/>
            <person name="Pandit A.S."/>
            <person name="Sharma A."/>
            <person name="Pandya R.V."/>
            <person name="Desai S.M."/>
            <person name="Saxena A.K."/>
            <person name="Bagatharia S.B."/>
        </authorList>
    </citation>
    <scope>NUCLEOTIDE SEQUENCE [LARGE SCALE GENOMIC DNA]</scope>
    <source>
        <strain evidence="1 2">BAB-32</strain>
    </source>
</reference>
<name>N1V841_9MICC</name>
<comment type="caution">
    <text evidence="1">The sequence shown here is derived from an EMBL/GenBank/DDBJ whole genome shotgun (WGS) entry which is preliminary data.</text>
</comment>
<dbReference type="Proteomes" id="UP000010729">
    <property type="component" value="Unassembled WGS sequence"/>
</dbReference>
<keyword evidence="2" id="KW-1185">Reference proteome</keyword>
<dbReference type="RefSeq" id="WP_005266151.1">
    <property type="nucleotide sequence ID" value="NZ_ANPE02000019.1"/>
</dbReference>
<dbReference type="OrthoDB" id="4966200at2"/>